<dbReference type="Proteomes" id="UP000653565">
    <property type="component" value="Unassembled WGS sequence"/>
</dbReference>
<reference evidence="2" key="1">
    <citation type="journal article" date="2020" name="bioRxiv">
        <title>Genomic and phenotypic heterogeneity of clinical isolates of the human pathogens Aspergillus fumigatus, Aspergillus lentulus and Aspergillus fumigatiaffinis.</title>
        <authorList>
            <person name="dos Santos R.A.C."/>
            <person name="Steenwyk J.L."/>
            <person name="Rivero-Menendez O."/>
            <person name="Mead M.E."/>
            <person name="Silva L.P."/>
            <person name="Bastos R.W."/>
            <person name="Alastruey-Izquierdo A."/>
            <person name="Goldman G.H."/>
            <person name="Rokas A."/>
        </authorList>
    </citation>
    <scope>NUCLEOTIDE SEQUENCE</scope>
    <source>
        <strain evidence="2">CNM-CM6805</strain>
    </source>
</reference>
<evidence type="ECO:0000313" key="2">
    <source>
        <dbReference type="EMBL" id="KAF4234154.1"/>
    </source>
</evidence>
<dbReference type="OrthoDB" id="4282352at2759"/>
<comment type="caution">
    <text evidence="2">The sequence shown here is derived from an EMBL/GenBank/DDBJ whole genome shotgun (WGS) entry which is preliminary data.</text>
</comment>
<proteinExistence type="predicted"/>
<evidence type="ECO:0000259" key="1">
    <source>
        <dbReference type="PROSITE" id="PS51858"/>
    </source>
</evidence>
<gene>
    <name evidence="2" type="ORF">CNMCM6805_008860</name>
</gene>
<dbReference type="EMBL" id="JAAAPX010000071">
    <property type="protein sequence ID" value="KAF4234154.1"/>
    <property type="molecule type" value="Genomic_DNA"/>
</dbReference>
<name>A0A8H4LZR3_9EURO</name>
<dbReference type="PROSITE" id="PS51858">
    <property type="entry name" value="PPPDE"/>
    <property type="match status" value="1"/>
</dbReference>
<organism evidence="2 3">
    <name type="scientific">Aspergillus fumigatiaffinis</name>
    <dbReference type="NCBI Taxonomy" id="340414"/>
    <lineage>
        <taxon>Eukaryota</taxon>
        <taxon>Fungi</taxon>
        <taxon>Dikarya</taxon>
        <taxon>Ascomycota</taxon>
        <taxon>Pezizomycotina</taxon>
        <taxon>Eurotiomycetes</taxon>
        <taxon>Eurotiomycetidae</taxon>
        <taxon>Eurotiales</taxon>
        <taxon>Aspergillaceae</taxon>
        <taxon>Aspergillus</taxon>
        <taxon>Aspergillus subgen. Fumigati</taxon>
    </lineage>
</organism>
<protein>
    <recommendedName>
        <fullName evidence="1">PPPDE domain-containing protein</fullName>
    </recommendedName>
</protein>
<accession>A0A8H4LZR3</accession>
<reference evidence="2" key="2">
    <citation type="submission" date="2020-04" db="EMBL/GenBank/DDBJ databases">
        <authorList>
            <person name="Santos R.A.C."/>
            <person name="Steenwyk J.L."/>
            <person name="Rivero-Menendez O."/>
            <person name="Mead M.E."/>
            <person name="Silva L.P."/>
            <person name="Bastos R.W."/>
            <person name="Alastruey-Izquierdo A."/>
            <person name="Goldman G.H."/>
            <person name="Rokas A."/>
        </authorList>
    </citation>
    <scope>NUCLEOTIDE SEQUENCE</scope>
    <source>
        <strain evidence="2">CNM-CM6805</strain>
    </source>
</reference>
<keyword evidence="3" id="KW-1185">Reference proteome</keyword>
<dbReference type="InterPro" id="IPR008580">
    <property type="entry name" value="PPPDE_dom"/>
</dbReference>
<dbReference type="GO" id="GO:0008233">
    <property type="term" value="F:peptidase activity"/>
    <property type="evidence" value="ECO:0007669"/>
    <property type="project" value="InterPro"/>
</dbReference>
<dbReference type="AlphaFoldDB" id="A0A8H4LZR3"/>
<sequence>MALLYALYKLVFQNDETKMPSEKVEPPPYLLHQENRHNQNVSIIPENTASINADTRDVFIASRVVQGQLGGGILGLLEKYGGGVVKGIWTGGLSVLLDDAPDPTHHWCVVVGDYLHQLDAVPGGWNYYTNERFDGWGGWTKYKIGTTNFNDIAIRNAASNVMNEMPEEYNLLDNNCQHFAVRLVDKILRQGRKKLKTLKHEYISKKGGVEGEPTDDLEQEFIEALGMDIVAVGDQDGEAAVVRNEQSHKEMMNIAVTFMVKNTPSIKESQAT</sequence>
<feature type="domain" description="PPPDE" evidence="1">
    <location>
        <begin position="82"/>
        <end position="230"/>
    </location>
</feature>
<evidence type="ECO:0000313" key="3">
    <source>
        <dbReference type="Proteomes" id="UP000653565"/>
    </source>
</evidence>